<keyword evidence="4" id="KW-0597">Phosphoprotein</keyword>
<dbReference type="InterPro" id="IPR005467">
    <property type="entry name" value="His_kinase_dom"/>
</dbReference>
<gene>
    <name evidence="12" type="ORF">IAA61_07020</name>
</gene>
<dbReference type="PROSITE" id="PS50885">
    <property type="entry name" value="HAMP"/>
    <property type="match status" value="1"/>
</dbReference>
<dbReference type="Gene3D" id="6.10.340.10">
    <property type="match status" value="1"/>
</dbReference>
<dbReference type="AlphaFoldDB" id="A0A9D1MC84"/>
<dbReference type="GO" id="GO:0016020">
    <property type="term" value="C:membrane"/>
    <property type="evidence" value="ECO:0007669"/>
    <property type="project" value="UniProtKB-SubCell"/>
</dbReference>
<dbReference type="InterPro" id="IPR036890">
    <property type="entry name" value="HATPase_C_sf"/>
</dbReference>
<dbReference type="InterPro" id="IPR003660">
    <property type="entry name" value="HAMP_dom"/>
</dbReference>
<dbReference type="CDD" id="cd00082">
    <property type="entry name" value="HisKA"/>
    <property type="match status" value="1"/>
</dbReference>
<dbReference type="CDD" id="cd06225">
    <property type="entry name" value="HAMP"/>
    <property type="match status" value="1"/>
</dbReference>
<keyword evidence="9" id="KW-1133">Transmembrane helix</keyword>
<feature type="transmembrane region" description="Helical" evidence="9">
    <location>
        <begin position="20"/>
        <end position="42"/>
    </location>
</feature>
<dbReference type="InterPro" id="IPR036097">
    <property type="entry name" value="HisK_dim/P_sf"/>
</dbReference>
<comment type="catalytic activity">
    <reaction evidence="1">
        <text>ATP + protein L-histidine = ADP + protein N-phospho-L-histidine.</text>
        <dbReference type="EC" id="2.7.13.3"/>
    </reaction>
</comment>
<keyword evidence="9" id="KW-0812">Transmembrane</keyword>
<dbReference type="Gene3D" id="3.30.565.10">
    <property type="entry name" value="Histidine kinase-like ATPase, C-terminal domain"/>
    <property type="match status" value="1"/>
</dbReference>
<reference evidence="12" key="2">
    <citation type="journal article" date="2021" name="PeerJ">
        <title>Extensive microbial diversity within the chicken gut microbiome revealed by metagenomics and culture.</title>
        <authorList>
            <person name="Gilroy R."/>
            <person name="Ravi A."/>
            <person name="Getino M."/>
            <person name="Pursley I."/>
            <person name="Horton D.L."/>
            <person name="Alikhan N.F."/>
            <person name="Baker D."/>
            <person name="Gharbi K."/>
            <person name="Hall N."/>
            <person name="Watson M."/>
            <person name="Adriaenssens E.M."/>
            <person name="Foster-Nyarko E."/>
            <person name="Jarju S."/>
            <person name="Secka A."/>
            <person name="Antonio M."/>
            <person name="Oren A."/>
            <person name="Chaudhuri R.R."/>
            <person name="La Ragione R."/>
            <person name="Hildebrand F."/>
            <person name="Pallen M.J."/>
        </authorList>
    </citation>
    <scope>NUCLEOTIDE SEQUENCE</scope>
    <source>
        <strain evidence="12">USAMLcec3-3695</strain>
    </source>
</reference>
<sequence length="410" mass="45588">MKNGTRKTYGRHLFIAVYRYFIFFISMCFVITCCMILFLNTVERVTGLELSEEYVGAAAKVTFLNIVLLSAVFTIADAVRRHVMIDIPVKRITDAAEKVMKGDLSVRIEKIRRPDSEGGFNIVIEYFNKMTEELSGIETLRTDFVSNVSHELKTPLAVMQNYGTLLQEPGLSEEKRIEYAKAVTDASRRLADMVSNILKLNKLENQNIYPDVKRYDLGEQLCECLLGFESVWEDKGIDIETDIADGVSITADPELLSLVWNNLFSNALKFTEPGGRVSVMLSADDTFAVVTVADTGCGISREVGSHIFEKFYQGDTSHAAKGNGLGLALVKRVVDIVGGEISVESEVGKGSEFTVRLGRDCGISQDDDGGVLRRCMRYSAWNGGIYDRAFRGKAQEAECFGRQPRGDVPR</sequence>
<keyword evidence="5" id="KW-0808">Transferase</keyword>
<dbReference type="EMBL" id="DVNB01000074">
    <property type="protein sequence ID" value="HIU57549.1"/>
    <property type="molecule type" value="Genomic_DNA"/>
</dbReference>
<accession>A0A9D1MC84</accession>
<dbReference type="CDD" id="cd00075">
    <property type="entry name" value="HATPase"/>
    <property type="match status" value="1"/>
</dbReference>
<evidence type="ECO:0000256" key="5">
    <source>
        <dbReference type="ARBA" id="ARBA00022679"/>
    </source>
</evidence>
<dbReference type="PANTHER" id="PTHR43711:SF26">
    <property type="entry name" value="SENSOR HISTIDINE KINASE RCSC"/>
    <property type="match status" value="1"/>
</dbReference>
<evidence type="ECO:0000256" key="7">
    <source>
        <dbReference type="ARBA" id="ARBA00023012"/>
    </source>
</evidence>
<dbReference type="InterPro" id="IPR003594">
    <property type="entry name" value="HATPase_dom"/>
</dbReference>
<dbReference type="FunFam" id="3.30.565.10:FF:000006">
    <property type="entry name" value="Sensor histidine kinase WalK"/>
    <property type="match status" value="1"/>
</dbReference>
<feature type="domain" description="Histidine kinase" evidence="10">
    <location>
        <begin position="147"/>
        <end position="361"/>
    </location>
</feature>
<organism evidence="12 13">
    <name type="scientific">Candidatus Ornithomonoglobus merdipullorum</name>
    <dbReference type="NCBI Taxonomy" id="2840895"/>
    <lineage>
        <taxon>Bacteria</taxon>
        <taxon>Bacillati</taxon>
        <taxon>Bacillota</taxon>
        <taxon>Clostridia</taxon>
        <taxon>Candidatus Ornithomonoglobus</taxon>
    </lineage>
</organism>
<evidence type="ECO:0000256" key="9">
    <source>
        <dbReference type="SAM" id="Phobius"/>
    </source>
</evidence>
<name>A0A9D1MC84_9FIRM</name>
<evidence type="ECO:0000256" key="4">
    <source>
        <dbReference type="ARBA" id="ARBA00022553"/>
    </source>
</evidence>
<dbReference type="InterPro" id="IPR004358">
    <property type="entry name" value="Sig_transdc_His_kin-like_C"/>
</dbReference>
<dbReference type="Pfam" id="PF02518">
    <property type="entry name" value="HATPase_c"/>
    <property type="match status" value="1"/>
</dbReference>
<protein>
    <recommendedName>
        <fullName evidence="3">histidine kinase</fullName>
        <ecNumber evidence="3">2.7.13.3</ecNumber>
    </recommendedName>
</protein>
<dbReference type="PRINTS" id="PR00344">
    <property type="entry name" value="BCTRLSENSOR"/>
</dbReference>
<evidence type="ECO:0000313" key="13">
    <source>
        <dbReference type="Proteomes" id="UP000824109"/>
    </source>
</evidence>
<reference evidence="12" key="1">
    <citation type="submission" date="2020-10" db="EMBL/GenBank/DDBJ databases">
        <authorList>
            <person name="Gilroy R."/>
        </authorList>
    </citation>
    <scope>NUCLEOTIDE SEQUENCE</scope>
    <source>
        <strain evidence="12">USAMLcec3-3695</strain>
    </source>
</reference>
<dbReference type="Pfam" id="PF00512">
    <property type="entry name" value="HisKA"/>
    <property type="match status" value="1"/>
</dbReference>
<keyword evidence="8 9" id="KW-0472">Membrane</keyword>
<dbReference type="Gene3D" id="1.10.287.130">
    <property type="match status" value="1"/>
</dbReference>
<comment type="caution">
    <text evidence="12">The sequence shown here is derived from an EMBL/GenBank/DDBJ whole genome shotgun (WGS) entry which is preliminary data.</text>
</comment>
<feature type="domain" description="HAMP" evidence="11">
    <location>
        <begin position="88"/>
        <end position="139"/>
    </location>
</feature>
<dbReference type="PROSITE" id="PS50109">
    <property type="entry name" value="HIS_KIN"/>
    <property type="match status" value="1"/>
</dbReference>
<evidence type="ECO:0000256" key="3">
    <source>
        <dbReference type="ARBA" id="ARBA00012438"/>
    </source>
</evidence>
<dbReference type="SMART" id="SM00387">
    <property type="entry name" value="HATPase_c"/>
    <property type="match status" value="1"/>
</dbReference>
<feature type="transmembrane region" description="Helical" evidence="9">
    <location>
        <begin position="54"/>
        <end position="76"/>
    </location>
</feature>
<evidence type="ECO:0000256" key="1">
    <source>
        <dbReference type="ARBA" id="ARBA00000085"/>
    </source>
</evidence>
<dbReference type="InterPro" id="IPR050736">
    <property type="entry name" value="Sensor_HK_Regulatory"/>
</dbReference>
<dbReference type="Proteomes" id="UP000824109">
    <property type="component" value="Unassembled WGS sequence"/>
</dbReference>
<evidence type="ECO:0000259" key="11">
    <source>
        <dbReference type="PROSITE" id="PS50885"/>
    </source>
</evidence>
<proteinExistence type="predicted"/>
<dbReference type="SUPFAM" id="SSF47384">
    <property type="entry name" value="Homodimeric domain of signal transducing histidine kinase"/>
    <property type="match status" value="1"/>
</dbReference>
<evidence type="ECO:0000313" key="12">
    <source>
        <dbReference type="EMBL" id="HIU57549.1"/>
    </source>
</evidence>
<comment type="subcellular location">
    <subcellularLocation>
        <location evidence="2">Membrane</location>
    </subcellularLocation>
</comment>
<dbReference type="SMART" id="SM00388">
    <property type="entry name" value="HisKA"/>
    <property type="match status" value="1"/>
</dbReference>
<evidence type="ECO:0000259" key="10">
    <source>
        <dbReference type="PROSITE" id="PS50109"/>
    </source>
</evidence>
<dbReference type="EC" id="2.7.13.3" evidence="3"/>
<dbReference type="FunFam" id="1.10.287.130:FF:000001">
    <property type="entry name" value="Two-component sensor histidine kinase"/>
    <property type="match status" value="1"/>
</dbReference>
<dbReference type="GO" id="GO:0000155">
    <property type="term" value="F:phosphorelay sensor kinase activity"/>
    <property type="evidence" value="ECO:0007669"/>
    <property type="project" value="InterPro"/>
</dbReference>
<dbReference type="PANTHER" id="PTHR43711">
    <property type="entry name" value="TWO-COMPONENT HISTIDINE KINASE"/>
    <property type="match status" value="1"/>
</dbReference>
<keyword evidence="6 12" id="KW-0418">Kinase</keyword>
<evidence type="ECO:0000256" key="2">
    <source>
        <dbReference type="ARBA" id="ARBA00004370"/>
    </source>
</evidence>
<evidence type="ECO:0000256" key="8">
    <source>
        <dbReference type="ARBA" id="ARBA00023136"/>
    </source>
</evidence>
<dbReference type="InterPro" id="IPR003661">
    <property type="entry name" value="HisK_dim/P_dom"/>
</dbReference>
<evidence type="ECO:0000256" key="6">
    <source>
        <dbReference type="ARBA" id="ARBA00022777"/>
    </source>
</evidence>
<keyword evidence="7" id="KW-0902">Two-component regulatory system</keyword>
<dbReference type="SUPFAM" id="SSF55874">
    <property type="entry name" value="ATPase domain of HSP90 chaperone/DNA topoisomerase II/histidine kinase"/>
    <property type="match status" value="1"/>
</dbReference>